<dbReference type="SUPFAM" id="SSF49879">
    <property type="entry name" value="SMAD/FHA domain"/>
    <property type="match status" value="1"/>
</dbReference>
<gene>
    <name evidence="3" type="ORF">ZOSMA_2G01390</name>
</gene>
<feature type="compositionally biased region" description="Basic and acidic residues" evidence="1">
    <location>
        <begin position="267"/>
        <end position="299"/>
    </location>
</feature>
<dbReference type="Pfam" id="PF00498">
    <property type="entry name" value="FHA"/>
    <property type="match status" value="1"/>
</dbReference>
<comment type="caution">
    <text evidence="3">The sequence shown here is derived from an EMBL/GenBank/DDBJ whole genome shotgun (WGS) entry which is preliminary data.</text>
</comment>
<accession>A0A0K9PD28</accession>
<dbReference type="AlphaFoldDB" id="A0A0K9PD28"/>
<feature type="region of interest" description="Disordered" evidence="1">
    <location>
        <begin position="267"/>
        <end position="300"/>
    </location>
</feature>
<dbReference type="InterPro" id="IPR050923">
    <property type="entry name" value="Cell_Proc_Reg/RNA_Proc"/>
</dbReference>
<dbReference type="Proteomes" id="UP000036987">
    <property type="component" value="Unassembled WGS sequence"/>
</dbReference>
<proteinExistence type="predicted"/>
<protein>
    <recommendedName>
        <fullName evidence="2">FHA domain-containing protein</fullName>
    </recommendedName>
</protein>
<dbReference type="Gene3D" id="2.60.200.20">
    <property type="match status" value="1"/>
</dbReference>
<dbReference type="PROSITE" id="PS50006">
    <property type="entry name" value="FHA_DOMAIN"/>
    <property type="match status" value="1"/>
</dbReference>
<organism evidence="3 4">
    <name type="scientific">Zostera marina</name>
    <name type="common">Eelgrass</name>
    <dbReference type="NCBI Taxonomy" id="29655"/>
    <lineage>
        <taxon>Eukaryota</taxon>
        <taxon>Viridiplantae</taxon>
        <taxon>Streptophyta</taxon>
        <taxon>Embryophyta</taxon>
        <taxon>Tracheophyta</taxon>
        <taxon>Spermatophyta</taxon>
        <taxon>Magnoliopsida</taxon>
        <taxon>Liliopsida</taxon>
        <taxon>Zosteraceae</taxon>
        <taxon>Zostera</taxon>
    </lineage>
</organism>
<evidence type="ECO:0000259" key="2">
    <source>
        <dbReference type="PROSITE" id="PS50006"/>
    </source>
</evidence>
<keyword evidence="4" id="KW-1185">Reference proteome</keyword>
<reference evidence="4" key="1">
    <citation type="journal article" date="2016" name="Nature">
        <title>The genome of the seagrass Zostera marina reveals angiosperm adaptation to the sea.</title>
        <authorList>
            <person name="Olsen J.L."/>
            <person name="Rouze P."/>
            <person name="Verhelst B."/>
            <person name="Lin Y.-C."/>
            <person name="Bayer T."/>
            <person name="Collen J."/>
            <person name="Dattolo E."/>
            <person name="De Paoli E."/>
            <person name="Dittami S."/>
            <person name="Maumus F."/>
            <person name="Michel G."/>
            <person name="Kersting A."/>
            <person name="Lauritano C."/>
            <person name="Lohaus R."/>
            <person name="Toepel M."/>
            <person name="Tonon T."/>
            <person name="Vanneste K."/>
            <person name="Amirebrahimi M."/>
            <person name="Brakel J."/>
            <person name="Bostroem C."/>
            <person name="Chovatia M."/>
            <person name="Grimwood J."/>
            <person name="Jenkins J.W."/>
            <person name="Jueterbock A."/>
            <person name="Mraz A."/>
            <person name="Stam W.T."/>
            <person name="Tice H."/>
            <person name="Bornberg-Bauer E."/>
            <person name="Green P.J."/>
            <person name="Pearson G.A."/>
            <person name="Procaccini G."/>
            <person name="Duarte C.M."/>
            <person name="Schmutz J."/>
            <person name="Reusch T.B.H."/>
            <person name="Van de Peer Y."/>
        </authorList>
    </citation>
    <scope>NUCLEOTIDE SEQUENCE [LARGE SCALE GENOMIC DNA]</scope>
    <source>
        <strain evidence="4">cv. Finnish</strain>
    </source>
</reference>
<feature type="domain" description="FHA" evidence="2">
    <location>
        <begin position="29"/>
        <end position="79"/>
    </location>
</feature>
<evidence type="ECO:0000313" key="3">
    <source>
        <dbReference type="EMBL" id="KMZ66127.1"/>
    </source>
</evidence>
<dbReference type="GO" id="GO:0003729">
    <property type="term" value="F:mRNA binding"/>
    <property type="evidence" value="ECO:0000318"/>
    <property type="project" value="GO_Central"/>
</dbReference>
<evidence type="ECO:0000313" key="4">
    <source>
        <dbReference type="Proteomes" id="UP000036987"/>
    </source>
</evidence>
<feature type="region of interest" description="Disordered" evidence="1">
    <location>
        <begin position="146"/>
        <end position="166"/>
    </location>
</feature>
<dbReference type="PANTHER" id="PTHR23308">
    <property type="entry name" value="NUCLEAR INHIBITOR OF PROTEIN PHOSPHATASE-1"/>
    <property type="match status" value="1"/>
</dbReference>
<dbReference type="OrthoDB" id="687730at2759"/>
<evidence type="ECO:0000256" key="1">
    <source>
        <dbReference type="SAM" id="MobiDB-lite"/>
    </source>
</evidence>
<dbReference type="STRING" id="29655.A0A0K9PD28"/>
<dbReference type="InterPro" id="IPR008984">
    <property type="entry name" value="SMAD_FHA_dom_sf"/>
</dbReference>
<dbReference type="SMART" id="SM00240">
    <property type="entry name" value="FHA"/>
    <property type="match status" value="1"/>
</dbReference>
<sequence>MTTLTLVVEKGPKKFIGSTVHRGATEGDLRIGRILKGNDFTIKDPSISQNHLTIHFDSTKWLVTDLQSSNGSFLNDCFVEPFVPTPLTHGDVIKIGSTTCIAVSVNTLPPLPPPLPQSPKKEVQLTETNATRRRGNVLPLPNLDHESVKVRGCGPSRRGNEKKAPAIASEPEIFGWEQKIVVSESEVVSLEKKKAGGNRRRGKVNKKPIKRERGEIKVEVEHPVDPGFEQTGELGTEPPIGVSYREIEKTCKPIMKEIGVGDREIEKTDEPEVKDFGVSDRETKKAGKPETEDMEVSDREIDEVGEDRGIEKTGEPGTENVSVGYQEIEKSWEPLLEEIIGVSEREIEKAEEQEKEDIEVSEIKKTGDPVTEDVGVADQNTEKTNIPKTVEEIRVVDPEKRTVADWIHDLEKYLPMMINDVAEECIAEIDENSRRLKAHIAQMFIRNTTPKI</sequence>
<name>A0A0K9PD28_ZOSMR</name>
<dbReference type="InterPro" id="IPR000253">
    <property type="entry name" value="FHA_dom"/>
</dbReference>
<dbReference type="EMBL" id="LFYR01000981">
    <property type="protein sequence ID" value="KMZ66127.1"/>
    <property type="molecule type" value="Genomic_DNA"/>
</dbReference>
<dbReference type="CDD" id="cd00060">
    <property type="entry name" value="FHA"/>
    <property type="match status" value="1"/>
</dbReference>